<feature type="region of interest" description="Disordered" evidence="9">
    <location>
        <begin position="201"/>
        <end position="223"/>
    </location>
</feature>
<feature type="region of interest" description="Disordered" evidence="9">
    <location>
        <begin position="1"/>
        <end position="26"/>
    </location>
</feature>
<dbReference type="GO" id="GO:0030295">
    <property type="term" value="F:protein kinase activator activity"/>
    <property type="evidence" value="ECO:0007669"/>
    <property type="project" value="TreeGrafter"/>
</dbReference>
<evidence type="ECO:0000256" key="8">
    <source>
        <dbReference type="SAM" id="Coils"/>
    </source>
</evidence>
<dbReference type="Proteomes" id="UP000319663">
    <property type="component" value="Unassembled WGS sequence"/>
</dbReference>
<proteinExistence type="inferred from homology"/>
<protein>
    <recommendedName>
        <fullName evidence="2 7">Autophagy-related protein 17</fullName>
    </recommendedName>
</protein>
<keyword evidence="3 7" id="KW-0963">Cytoplasm</keyword>
<dbReference type="GO" id="GO:0034045">
    <property type="term" value="C:phagophore assembly site membrane"/>
    <property type="evidence" value="ECO:0007669"/>
    <property type="project" value="UniProtKB-SubCell"/>
</dbReference>
<dbReference type="GO" id="GO:0000045">
    <property type="term" value="P:autophagosome assembly"/>
    <property type="evidence" value="ECO:0007669"/>
    <property type="project" value="TreeGrafter"/>
</dbReference>
<evidence type="ECO:0000256" key="3">
    <source>
        <dbReference type="ARBA" id="ARBA00022490"/>
    </source>
</evidence>
<evidence type="ECO:0000256" key="9">
    <source>
        <dbReference type="SAM" id="MobiDB-lite"/>
    </source>
</evidence>
<dbReference type="PANTHER" id="PTHR28005:SF1">
    <property type="entry name" value="AUTOPHAGY-RELATED PROTEIN 17"/>
    <property type="match status" value="1"/>
</dbReference>
<sequence>MASSPSSSSSVHSAPQSHPDQGLEHPEPELETLISHLVAAKRSLSSIHHVWRANEIVTAARSALEESVVAYSRTGFLRHGLNNQLRLLYSVRNEVEEVSRRGRAEFSGVLKDLDAADARLRKTLDLLRETIVHAGFRPEGEEPKSLHDFVDERAVEDLNASLKVSIDRTNAARAELDTSNSAFDDQLRSIKQALGHYRAATMPATASPTSSSSSAASASNSSLPPLSLMPSMLSSLEMHAQEVANLLESLVRHFDLCVTAVKHTEGGGAAARSITGDMPPGVNVNNPGGPNLEDANAPLEPLSHSEYQEMKNVIMKDAAEAEDVVLEIQDRIGEMESILENVLTQRDSLLSVYHATVDIFQHLSSLASTGLPGCIAQAHNFSRIWNEEHDRINAGLADLSDLHSLYEGFLDAYDGLILEVARRKHVRQRVEKILRETRQKLDQLYEEDVNAREAFRVEQGDYLPSDIWPGVSGEPMRVEFLRTSGNFAAAPTTHAGDGGTAAVDTKQQPRGRIAAEHTDGGEVIPDLPRHVIEQSLARLNARTRR</sequence>
<comment type="function">
    <text evidence="7">Autophagy-specific protein that functions in response to autophagy-inducing signals as a scaffold to recruit other ATG proteins to organize preautophagosomal structure (PAS) formation. Modulates the timing and magnitude of the autophagy response, such as the size of the sequestering vesicles. Plays particularly a role in pexophagy and nucleophagy.</text>
</comment>
<comment type="function">
    <text evidence="6">Autophagy-specific protein that functions in response to autophagy-inducing signals as a scaffold to recruit other ATG proteins to organize pre-autophagosomal structure (PAS) formation. Modulates the timing and magnitude of the autophagy response, such as the size of the sequestering vesicles. Plays particularly a role in pexophagy and nucleophagy.</text>
</comment>
<dbReference type="OrthoDB" id="1937984at2759"/>
<comment type="subcellular location">
    <subcellularLocation>
        <location evidence="7">Cytoplasm</location>
    </subcellularLocation>
    <subcellularLocation>
        <location evidence="7">Preautophagosomal structure membrane</location>
        <topology evidence="7">Peripheral membrane protein</topology>
    </subcellularLocation>
</comment>
<name>A0A507QSS1_MONPU</name>
<evidence type="ECO:0000256" key="5">
    <source>
        <dbReference type="ARBA" id="ARBA00023136"/>
    </source>
</evidence>
<gene>
    <name evidence="11" type="primary">ATG17</name>
    <name evidence="11" type="ORF">MPDQ_000996</name>
</gene>
<keyword evidence="12" id="KW-1185">Reference proteome</keyword>
<evidence type="ECO:0000256" key="2">
    <source>
        <dbReference type="ARBA" id="ARBA00013806"/>
    </source>
</evidence>
<evidence type="ECO:0000256" key="4">
    <source>
        <dbReference type="ARBA" id="ARBA00023006"/>
    </source>
</evidence>
<reference evidence="11 12" key="1">
    <citation type="submission" date="2019-06" db="EMBL/GenBank/DDBJ databases">
        <title>Wine fermentation using esterase from Monascus purpureus.</title>
        <authorList>
            <person name="Geng C."/>
            <person name="Zhang Y."/>
        </authorList>
    </citation>
    <scope>NUCLEOTIDE SEQUENCE [LARGE SCALE GENOMIC DNA]</scope>
    <source>
        <strain evidence="11">HQ1</strain>
    </source>
</reference>
<evidence type="ECO:0000256" key="1">
    <source>
        <dbReference type="ARBA" id="ARBA00006259"/>
    </source>
</evidence>
<keyword evidence="8" id="KW-0175">Coiled coil</keyword>
<evidence type="ECO:0000259" key="10">
    <source>
        <dbReference type="Pfam" id="PF04108"/>
    </source>
</evidence>
<dbReference type="GO" id="GO:0000422">
    <property type="term" value="P:autophagy of mitochondrion"/>
    <property type="evidence" value="ECO:0007669"/>
    <property type="project" value="TreeGrafter"/>
</dbReference>
<dbReference type="EMBL" id="VIFY01000123">
    <property type="protein sequence ID" value="TQB70074.1"/>
    <property type="molecule type" value="Genomic_DNA"/>
</dbReference>
<comment type="caution">
    <text evidence="11">The sequence shown here is derived from an EMBL/GenBank/DDBJ whole genome shotgun (WGS) entry which is preliminary data.</text>
</comment>
<dbReference type="PANTHER" id="PTHR28005">
    <property type="entry name" value="AUTOPHAGY-RELATED PROTEIN 17"/>
    <property type="match status" value="1"/>
</dbReference>
<organism evidence="11 12">
    <name type="scientific">Monascus purpureus</name>
    <name type="common">Red mold</name>
    <name type="synonym">Monascus anka</name>
    <dbReference type="NCBI Taxonomy" id="5098"/>
    <lineage>
        <taxon>Eukaryota</taxon>
        <taxon>Fungi</taxon>
        <taxon>Dikarya</taxon>
        <taxon>Ascomycota</taxon>
        <taxon>Pezizomycotina</taxon>
        <taxon>Eurotiomycetes</taxon>
        <taxon>Eurotiomycetidae</taxon>
        <taxon>Eurotiales</taxon>
        <taxon>Aspergillaceae</taxon>
        <taxon>Monascus</taxon>
    </lineage>
</organism>
<dbReference type="GO" id="GO:0034727">
    <property type="term" value="P:piecemeal microautophagy of the nucleus"/>
    <property type="evidence" value="ECO:0007669"/>
    <property type="project" value="TreeGrafter"/>
</dbReference>
<feature type="coiled-coil region" evidence="8">
    <location>
        <begin position="427"/>
        <end position="454"/>
    </location>
</feature>
<evidence type="ECO:0000256" key="7">
    <source>
        <dbReference type="RuleBase" id="RU368080"/>
    </source>
</evidence>
<accession>A0A507QSS1</accession>
<dbReference type="Pfam" id="PF04108">
    <property type="entry name" value="ATG17_like"/>
    <property type="match status" value="1"/>
</dbReference>
<dbReference type="AlphaFoldDB" id="A0A507QSS1"/>
<keyword evidence="5" id="KW-0472">Membrane</keyword>
<evidence type="ECO:0000256" key="6">
    <source>
        <dbReference type="ARBA" id="ARBA00024948"/>
    </source>
</evidence>
<feature type="compositionally biased region" description="Low complexity" evidence="9">
    <location>
        <begin position="1"/>
        <end position="19"/>
    </location>
</feature>
<dbReference type="GO" id="GO:0060090">
    <property type="term" value="F:molecular adaptor activity"/>
    <property type="evidence" value="ECO:0007669"/>
    <property type="project" value="TreeGrafter"/>
</dbReference>
<keyword evidence="4 7" id="KW-0072">Autophagy</keyword>
<evidence type="ECO:0000313" key="12">
    <source>
        <dbReference type="Proteomes" id="UP000319663"/>
    </source>
</evidence>
<feature type="domain" description="Autophagy protein ATG17-like" evidence="10">
    <location>
        <begin position="43"/>
        <end position="463"/>
    </location>
</feature>
<evidence type="ECO:0000313" key="11">
    <source>
        <dbReference type="EMBL" id="TQB70074.1"/>
    </source>
</evidence>
<dbReference type="STRING" id="5098.A0A507QSS1"/>
<dbReference type="InterPro" id="IPR007240">
    <property type="entry name" value="Atg17"/>
</dbReference>
<dbReference type="GO" id="GO:1990316">
    <property type="term" value="C:Atg1/ULK1 kinase complex"/>
    <property type="evidence" value="ECO:0007669"/>
    <property type="project" value="TreeGrafter"/>
</dbReference>
<dbReference type="InterPro" id="IPR045326">
    <property type="entry name" value="ATG17-like_dom"/>
</dbReference>
<comment type="similarity">
    <text evidence="1 7">Belongs to the ATG17 family.</text>
</comment>